<sequence length="99" mass="10877">MSTNPTFFDASSIGAQAADEAFTTYQETPNKDADRLNHAEAKAQLLKKVHLLVASAIDRFQDQNDDIVEPSAREEAKRVAEEAVVTLLDTEGVRDLQTS</sequence>
<dbReference type="Proteomes" id="UP001176521">
    <property type="component" value="Unassembled WGS sequence"/>
</dbReference>
<organism evidence="1 2">
    <name type="scientific">Tilletia horrida</name>
    <dbReference type="NCBI Taxonomy" id="155126"/>
    <lineage>
        <taxon>Eukaryota</taxon>
        <taxon>Fungi</taxon>
        <taxon>Dikarya</taxon>
        <taxon>Basidiomycota</taxon>
        <taxon>Ustilaginomycotina</taxon>
        <taxon>Exobasidiomycetes</taxon>
        <taxon>Tilletiales</taxon>
        <taxon>Tilletiaceae</taxon>
        <taxon>Tilletia</taxon>
    </lineage>
</organism>
<gene>
    <name evidence="1" type="ORF">OC842_002097</name>
</gene>
<reference evidence="1" key="1">
    <citation type="journal article" date="2023" name="PhytoFront">
        <title>Draft Genome Resources of Seven Strains of Tilletia horrida, Causal Agent of Kernel Smut of Rice.</title>
        <authorList>
            <person name="Khanal S."/>
            <person name="Antony Babu S."/>
            <person name="Zhou X.G."/>
        </authorList>
    </citation>
    <scope>NUCLEOTIDE SEQUENCE</scope>
    <source>
        <strain evidence="1">TX3</strain>
    </source>
</reference>
<name>A0AAN6GGJ4_9BASI</name>
<keyword evidence="2" id="KW-1185">Reference proteome</keyword>
<evidence type="ECO:0000313" key="1">
    <source>
        <dbReference type="EMBL" id="KAK0536149.1"/>
    </source>
</evidence>
<comment type="caution">
    <text evidence="1">The sequence shown here is derived from an EMBL/GenBank/DDBJ whole genome shotgun (WGS) entry which is preliminary data.</text>
</comment>
<dbReference type="AlphaFoldDB" id="A0AAN6GGJ4"/>
<evidence type="ECO:0000313" key="2">
    <source>
        <dbReference type="Proteomes" id="UP001176521"/>
    </source>
</evidence>
<proteinExistence type="predicted"/>
<protein>
    <submittedName>
        <fullName evidence="1">Uncharacterized protein</fullName>
    </submittedName>
</protein>
<accession>A0AAN6GGJ4</accession>
<dbReference type="EMBL" id="JAPDMQ010000082">
    <property type="protein sequence ID" value="KAK0536149.1"/>
    <property type="molecule type" value="Genomic_DNA"/>
</dbReference>